<protein>
    <submittedName>
        <fullName evidence="1">Uncharacterized protein</fullName>
    </submittedName>
</protein>
<dbReference type="EMBL" id="LR796852">
    <property type="protein sequence ID" value="CAB4170138.1"/>
    <property type="molecule type" value="Genomic_DNA"/>
</dbReference>
<gene>
    <name evidence="1" type="ORF">UFOVP901_41</name>
</gene>
<sequence>MARDLFGVEIGVSIFEENGANLSNIISGTASPDGVSGAQGASPIGSLYLRSGTSQLFQKTANVGAAGDWTIFLSGMGKWRREKLTAVTNDTVAVGSRNLSTTPFADDQAPLLTAADFVAGDFIIADADGTPVLLEVTAVSSPSITLAAAQFALVAEDTFVCINYLPDVAGGENRAVVNYNGAVVVKIADIDWSIATGINLSSGYVAASGNVAANDTVEAAIAKLDGVNDNQDTLSGVAQGSTDLGSWTSPVDLLFSATSTVKALFQRIGVLLMQLRGVQTASFTTAITADSVPVADVLAVKWLVYAYVTGTPANAQAFEVYGMTNGTLVDDTVSSILNVGSTFNLSRVVDISGGNMRLRLSTSGSAVTAIIRRIEVVKTVL</sequence>
<organism evidence="1">
    <name type="scientific">uncultured Caudovirales phage</name>
    <dbReference type="NCBI Taxonomy" id="2100421"/>
    <lineage>
        <taxon>Viruses</taxon>
        <taxon>Duplodnaviria</taxon>
        <taxon>Heunggongvirae</taxon>
        <taxon>Uroviricota</taxon>
        <taxon>Caudoviricetes</taxon>
        <taxon>Peduoviridae</taxon>
        <taxon>Maltschvirus</taxon>
        <taxon>Maltschvirus maltsch</taxon>
    </lineage>
</organism>
<reference evidence="1" key="1">
    <citation type="submission" date="2020-05" db="EMBL/GenBank/DDBJ databases">
        <authorList>
            <person name="Chiriac C."/>
            <person name="Salcher M."/>
            <person name="Ghai R."/>
            <person name="Kavagutti S V."/>
        </authorList>
    </citation>
    <scope>NUCLEOTIDE SEQUENCE</scope>
</reference>
<accession>A0A6J5PLW2</accession>
<name>A0A6J5PLW2_9CAUD</name>
<proteinExistence type="predicted"/>
<evidence type="ECO:0000313" key="1">
    <source>
        <dbReference type="EMBL" id="CAB4170138.1"/>
    </source>
</evidence>